<comment type="catalytic activity">
    <reaction evidence="1 6">
        <text>Cleavage of hydrophobic, N-terminal signal or leader sequences from secreted and periplasmic proteins.</text>
        <dbReference type="EC" id="3.4.21.89"/>
    </reaction>
</comment>
<feature type="transmembrane region" description="Helical" evidence="6">
    <location>
        <begin position="21"/>
        <end position="42"/>
    </location>
</feature>
<dbReference type="RefSeq" id="WP_255932259.1">
    <property type="nucleotide sequence ID" value="NZ_JANFNH010000055.1"/>
</dbReference>
<dbReference type="PANTHER" id="PTHR43390:SF1">
    <property type="entry name" value="CHLOROPLAST PROCESSING PEPTIDASE"/>
    <property type="match status" value="1"/>
</dbReference>
<dbReference type="GO" id="GO:0009003">
    <property type="term" value="F:signal peptidase activity"/>
    <property type="evidence" value="ECO:0007669"/>
    <property type="project" value="UniProtKB-EC"/>
</dbReference>
<keyword evidence="9" id="KW-1185">Reference proteome</keyword>
<evidence type="ECO:0000313" key="8">
    <source>
        <dbReference type="EMBL" id="MCQ4046101.1"/>
    </source>
</evidence>
<evidence type="ECO:0000256" key="6">
    <source>
        <dbReference type="RuleBase" id="RU362042"/>
    </source>
</evidence>
<comment type="subcellular location">
    <subcellularLocation>
        <location evidence="2">Cell membrane</location>
        <topology evidence="2">Single-pass type II membrane protein</topology>
    </subcellularLocation>
    <subcellularLocation>
        <location evidence="6">Membrane</location>
        <topology evidence="6">Single-pass type II membrane protein</topology>
    </subcellularLocation>
</comment>
<evidence type="ECO:0000256" key="5">
    <source>
        <dbReference type="ARBA" id="ARBA00022801"/>
    </source>
</evidence>
<dbReference type="EMBL" id="JANFNH010000055">
    <property type="protein sequence ID" value="MCQ4046101.1"/>
    <property type="molecule type" value="Genomic_DNA"/>
</dbReference>
<evidence type="ECO:0000313" key="9">
    <source>
        <dbReference type="Proteomes" id="UP001206206"/>
    </source>
</evidence>
<dbReference type="InterPro" id="IPR019758">
    <property type="entry name" value="Pept_S26A_signal_pept_1_CS"/>
</dbReference>
<dbReference type="PROSITE" id="PS00761">
    <property type="entry name" value="SPASE_I_3"/>
    <property type="match status" value="1"/>
</dbReference>
<dbReference type="Proteomes" id="UP001206206">
    <property type="component" value="Unassembled WGS sequence"/>
</dbReference>
<dbReference type="Pfam" id="PF10502">
    <property type="entry name" value="Peptidase_S26"/>
    <property type="match status" value="1"/>
</dbReference>
<dbReference type="EC" id="3.4.21.89" evidence="4 6"/>
<keyword evidence="6" id="KW-0645">Protease</keyword>
<accession>A0ABT1PL62</accession>
<dbReference type="InterPro" id="IPR019533">
    <property type="entry name" value="Peptidase_S26"/>
</dbReference>
<dbReference type="NCBIfam" id="TIGR02227">
    <property type="entry name" value="sigpep_I_bact"/>
    <property type="match status" value="1"/>
</dbReference>
<comment type="caution">
    <text evidence="6">Lacks conserved residue(s) required for the propagation of feature annotation.</text>
</comment>
<evidence type="ECO:0000256" key="3">
    <source>
        <dbReference type="ARBA" id="ARBA00009370"/>
    </source>
</evidence>
<evidence type="ECO:0000256" key="2">
    <source>
        <dbReference type="ARBA" id="ARBA00004401"/>
    </source>
</evidence>
<dbReference type="SUPFAM" id="SSF51306">
    <property type="entry name" value="LexA/Signal peptidase"/>
    <property type="match status" value="1"/>
</dbReference>
<keyword evidence="5 6" id="KW-0378">Hydrolase</keyword>
<evidence type="ECO:0000256" key="4">
    <source>
        <dbReference type="ARBA" id="ARBA00013208"/>
    </source>
</evidence>
<keyword evidence="6" id="KW-0812">Transmembrane</keyword>
<feature type="domain" description="Peptidase S26" evidence="7">
    <location>
        <begin position="29"/>
        <end position="180"/>
    </location>
</feature>
<sequence>MSSRDTHENRGHGRLGNVLSGVAVAVGCLLFLGGFAWGAVVYRPYTVPTDSMQPTVNPGDRVLAQRVSGNQVHRGDVVVFNDPVWGNEPMVKRVVGVGGDKIACCDRQGRLTVNGVPLDEPYLLQRGQAPVPVTTVPRGQLFMLGDNRQVSMDSRVHLSDADHGAVPSGEVAARVDAVVWPFGQLKQVGRPAAYAALPGGVSSPGPISWIASAVVAGALLILGGAAYGPIAGRRRRRAERRRVLVGA</sequence>
<comment type="similarity">
    <text evidence="3 6">Belongs to the peptidase S26 family.</text>
</comment>
<organism evidence="8 9">
    <name type="scientific">Streptantibioticus rubrisoli</name>
    <dbReference type="NCBI Taxonomy" id="1387313"/>
    <lineage>
        <taxon>Bacteria</taxon>
        <taxon>Bacillati</taxon>
        <taxon>Actinomycetota</taxon>
        <taxon>Actinomycetes</taxon>
        <taxon>Kitasatosporales</taxon>
        <taxon>Streptomycetaceae</taxon>
        <taxon>Streptantibioticus</taxon>
    </lineage>
</organism>
<dbReference type="InterPro" id="IPR000223">
    <property type="entry name" value="Pept_S26A_signal_pept_1"/>
</dbReference>
<keyword evidence="6" id="KW-0472">Membrane</keyword>
<dbReference type="PANTHER" id="PTHR43390">
    <property type="entry name" value="SIGNAL PEPTIDASE I"/>
    <property type="match status" value="1"/>
</dbReference>
<reference evidence="8 9" key="1">
    <citation type="submission" date="2022-06" db="EMBL/GenBank/DDBJ databases">
        <title>Draft genome sequence of type strain Streptomyces rubrisoli DSM 42083.</title>
        <authorList>
            <person name="Duangmal K."/>
            <person name="Klaysubun C."/>
        </authorList>
    </citation>
    <scope>NUCLEOTIDE SEQUENCE [LARGE SCALE GENOMIC DNA]</scope>
    <source>
        <strain evidence="8 9">DSM 42083</strain>
    </source>
</reference>
<comment type="caution">
    <text evidence="8">The sequence shown here is derived from an EMBL/GenBank/DDBJ whole genome shotgun (WGS) entry which is preliminary data.</text>
</comment>
<dbReference type="Gene3D" id="2.10.109.10">
    <property type="entry name" value="Umud Fragment, subunit A"/>
    <property type="match status" value="1"/>
</dbReference>
<evidence type="ECO:0000256" key="1">
    <source>
        <dbReference type="ARBA" id="ARBA00000677"/>
    </source>
</evidence>
<dbReference type="PRINTS" id="PR00727">
    <property type="entry name" value="LEADERPTASE"/>
</dbReference>
<protein>
    <recommendedName>
        <fullName evidence="4 6">Signal peptidase I</fullName>
        <ecNumber evidence="4 6">3.4.21.89</ecNumber>
    </recommendedName>
</protein>
<evidence type="ECO:0000259" key="7">
    <source>
        <dbReference type="Pfam" id="PF10502"/>
    </source>
</evidence>
<dbReference type="InterPro" id="IPR036286">
    <property type="entry name" value="LexA/Signal_pep-like_sf"/>
</dbReference>
<name>A0ABT1PL62_9ACTN</name>
<proteinExistence type="inferred from homology"/>
<feature type="transmembrane region" description="Helical" evidence="6">
    <location>
        <begin position="207"/>
        <end position="232"/>
    </location>
</feature>
<gene>
    <name evidence="8" type="primary">lepB</name>
    <name evidence="8" type="ORF">NON19_29670</name>
</gene>
<dbReference type="PROSITE" id="PS51257">
    <property type="entry name" value="PROKAR_LIPOPROTEIN"/>
    <property type="match status" value="1"/>
</dbReference>
<dbReference type="CDD" id="cd06530">
    <property type="entry name" value="S26_SPase_I"/>
    <property type="match status" value="1"/>
</dbReference>
<keyword evidence="6" id="KW-1133">Transmembrane helix</keyword>